<accession>A0A401IUI7</accession>
<dbReference type="EMBL" id="BFFP01000028">
    <property type="protein sequence ID" value="GBG95189.1"/>
    <property type="molecule type" value="Genomic_DNA"/>
</dbReference>
<evidence type="ECO:0000313" key="2">
    <source>
        <dbReference type="Proteomes" id="UP000286848"/>
    </source>
</evidence>
<dbReference type="Pfam" id="PF06896">
    <property type="entry name" value="Phage_TAC_3"/>
    <property type="match status" value="1"/>
</dbReference>
<dbReference type="RefSeq" id="WP_124977283.1">
    <property type="nucleotide sequence ID" value="NZ_BFFP01000028.1"/>
</dbReference>
<reference evidence="1 2" key="1">
    <citation type="journal article" date="2019" name="Int. J. Syst. Evol. Microbiol.">
        <title>Lactobacillus salitolerans sp. nov., a novel lactic acid bacterium isolated from spent mushroom substrates.</title>
        <authorList>
            <person name="Tohno M."/>
            <person name="Tanizawa Y."/>
            <person name="Kojima Y."/>
            <person name="Sakamoto M."/>
            <person name="Nakamura Y."/>
            <person name="Ohkuma M."/>
            <person name="Kobayashi H."/>
        </authorList>
    </citation>
    <scope>NUCLEOTIDE SEQUENCE [LARGE SCALE GENOMIC DNA]</scope>
    <source>
        <strain evidence="1 2">YK43</strain>
    </source>
</reference>
<dbReference type="InterPro" id="IPR009681">
    <property type="entry name" value="Phage_TAC_Siphoviridae"/>
</dbReference>
<dbReference type="OrthoDB" id="2146112at2"/>
<keyword evidence="2" id="KW-1185">Reference proteome</keyword>
<gene>
    <name evidence="1" type="ORF">LFYK43_16480</name>
</gene>
<proteinExistence type="predicted"/>
<name>A0A401IUI7_9LACO</name>
<dbReference type="AlphaFoldDB" id="A0A401IUI7"/>
<dbReference type="Proteomes" id="UP000286848">
    <property type="component" value="Unassembled WGS sequence"/>
</dbReference>
<sequence>MVEIYIKQFKKKFAVKASNRNMTKTYDFQLALAKSQDIDNQDGIAVIKLSKEATQTTVQYIKDVLKLTDKQFETLEDMEFTETVELANYISMRLMGMSDEDIKKANEESSGEE</sequence>
<comment type="caution">
    <text evidence="1">The sequence shown here is derived from an EMBL/GenBank/DDBJ whole genome shotgun (WGS) entry which is preliminary data.</text>
</comment>
<organism evidence="1 2">
    <name type="scientific">Ligilactobacillus salitolerans</name>
    <dbReference type="NCBI Taxonomy" id="1808352"/>
    <lineage>
        <taxon>Bacteria</taxon>
        <taxon>Bacillati</taxon>
        <taxon>Bacillota</taxon>
        <taxon>Bacilli</taxon>
        <taxon>Lactobacillales</taxon>
        <taxon>Lactobacillaceae</taxon>
        <taxon>Ligilactobacillus</taxon>
    </lineage>
</organism>
<protein>
    <submittedName>
        <fullName evidence="1">Tail protein</fullName>
    </submittedName>
</protein>
<evidence type="ECO:0000313" key="1">
    <source>
        <dbReference type="EMBL" id="GBG95189.1"/>
    </source>
</evidence>